<feature type="region of interest" description="Disordered" evidence="1">
    <location>
        <begin position="1"/>
        <end position="21"/>
    </location>
</feature>
<dbReference type="PANTHER" id="PTHR11695:SF294">
    <property type="entry name" value="RETICULON-4-INTERACTING PROTEIN 1, MITOCHONDRIAL"/>
    <property type="match status" value="1"/>
</dbReference>
<organism evidence="3 4">
    <name type="scientific">Microlunatus ginsengisoli</name>
    <dbReference type="NCBI Taxonomy" id="363863"/>
    <lineage>
        <taxon>Bacteria</taxon>
        <taxon>Bacillati</taxon>
        <taxon>Actinomycetota</taxon>
        <taxon>Actinomycetes</taxon>
        <taxon>Propionibacteriales</taxon>
        <taxon>Propionibacteriaceae</taxon>
        <taxon>Microlunatus</taxon>
    </lineage>
</organism>
<dbReference type="InterPro" id="IPR036291">
    <property type="entry name" value="NAD(P)-bd_dom_sf"/>
</dbReference>
<comment type="caution">
    <text evidence="3">The sequence shown here is derived from an EMBL/GenBank/DDBJ whole genome shotgun (WGS) entry which is preliminary data.</text>
</comment>
<gene>
    <name evidence="3" type="ORF">GCM10022236_29520</name>
</gene>
<dbReference type="InterPro" id="IPR011032">
    <property type="entry name" value="GroES-like_sf"/>
</dbReference>
<evidence type="ECO:0000259" key="2">
    <source>
        <dbReference type="SMART" id="SM00829"/>
    </source>
</evidence>
<dbReference type="SUPFAM" id="SSF50129">
    <property type="entry name" value="GroES-like"/>
    <property type="match status" value="1"/>
</dbReference>
<evidence type="ECO:0000256" key="1">
    <source>
        <dbReference type="SAM" id="MobiDB-lite"/>
    </source>
</evidence>
<dbReference type="Pfam" id="PF13602">
    <property type="entry name" value="ADH_zinc_N_2"/>
    <property type="match status" value="1"/>
</dbReference>
<proteinExistence type="predicted"/>
<dbReference type="PANTHER" id="PTHR11695">
    <property type="entry name" value="ALCOHOL DEHYDROGENASE RELATED"/>
    <property type="match status" value="1"/>
</dbReference>
<evidence type="ECO:0000313" key="3">
    <source>
        <dbReference type="EMBL" id="GAA3625276.1"/>
    </source>
</evidence>
<dbReference type="CDD" id="cd08267">
    <property type="entry name" value="MDR1"/>
    <property type="match status" value="1"/>
</dbReference>
<dbReference type="Pfam" id="PF08240">
    <property type="entry name" value="ADH_N"/>
    <property type="match status" value="1"/>
</dbReference>
<dbReference type="SUPFAM" id="SSF51735">
    <property type="entry name" value="NAD(P)-binding Rossmann-fold domains"/>
    <property type="match status" value="1"/>
</dbReference>
<dbReference type="SMART" id="SM00829">
    <property type="entry name" value="PKS_ER"/>
    <property type="match status" value="1"/>
</dbReference>
<dbReference type="Gene3D" id="3.40.50.720">
    <property type="entry name" value="NAD(P)-binding Rossmann-like Domain"/>
    <property type="match status" value="1"/>
</dbReference>
<dbReference type="Gene3D" id="3.90.180.10">
    <property type="entry name" value="Medium-chain alcohol dehydrogenases, catalytic domain"/>
    <property type="match status" value="1"/>
</dbReference>
<feature type="domain" description="Enoyl reductase (ER)" evidence="2">
    <location>
        <begin position="32"/>
        <end position="342"/>
    </location>
</feature>
<dbReference type="EMBL" id="BAABAB010000021">
    <property type="protein sequence ID" value="GAA3625276.1"/>
    <property type="molecule type" value="Genomic_DNA"/>
</dbReference>
<dbReference type="InterPro" id="IPR020843">
    <property type="entry name" value="ER"/>
</dbReference>
<protein>
    <submittedName>
        <fullName evidence="3">NAD(P)-dependent alcohol dehydrogenase</fullName>
    </submittedName>
</protein>
<dbReference type="Proteomes" id="UP001501490">
    <property type="component" value="Unassembled WGS sequence"/>
</dbReference>
<evidence type="ECO:0000313" key="4">
    <source>
        <dbReference type="Proteomes" id="UP001501490"/>
    </source>
</evidence>
<keyword evidence="4" id="KW-1185">Reference proteome</keyword>
<dbReference type="InterPro" id="IPR050700">
    <property type="entry name" value="YIM1/Zinc_Alcohol_DH_Fams"/>
</dbReference>
<sequence length="352" mass="36191">METMGTEPRPVEASGTGRGTEHMRAVLQQSYGASGVWHCGERPRPVVRPGQVLVAVEAAAIDRGTWHLMTGRPYAARLAFGLRRPKNPVPGLDLSGRIVAIGPGVDQLAVGDEVFGAGNGSCAEYAVAAADRLTAKPAAWSWTEAAAAAVSGVTAWQAVHTAGRAVPGQRVLVLGASGGVGSFAVQIATAAGAAVTGVSSSAKTGFVRALGADEAIGYENAKLSERDPFDLVLDIGGGRSIAELRRLTAPDGTIVMIGAESGGALLGGVGRSIGGALRSPFLRQRIVMLASAVRQRELAELAELGRDGRLTPAVDPHRFTLDDAAVAMNLLVAGGQRGKIVLRIGSEALSER</sequence>
<name>A0ABP7A5B8_9ACTN</name>
<accession>A0ABP7A5B8</accession>
<reference evidence="4" key="1">
    <citation type="journal article" date="2019" name="Int. J. Syst. Evol. Microbiol.">
        <title>The Global Catalogue of Microorganisms (GCM) 10K type strain sequencing project: providing services to taxonomists for standard genome sequencing and annotation.</title>
        <authorList>
            <consortium name="The Broad Institute Genomics Platform"/>
            <consortium name="The Broad Institute Genome Sequencing Center for Infectious Disease"/>
            <person name="Wu L."/>
            <person name="Ma J."/>
        </authorList>
    </citation>
    <scope>NUCLEOTIDE SEQUENCE [LARGE SCALE GENOMIC DNA]</scope>
    <source>
        <strain evidence="4">JCM 16929</strain>
    </source>
</reference>
<dbReference type="RefSeq" id="WP_344805822.1">
    <property type="nucleotide sequence ID" value="NZ_BAABAB010000021.1"/>
</dbReference>
<dbReference type="InterPro" id="IPR013154">
    <property type="entry name" value="ADH-like_N"/>
</dbReference>